<dbReference type="Gene3D" id="2.170.16.10">
    <property type="entry name" value="Hedgehog/Intein (Hint) domain"/>
    <property type="match status" value="1"/>
</dbReference>
<dbReference type="AlphaFoldDB" id="A0A8J8SM96"/>
<dbReference type="InterPro" id="IPR028992">
    <property type="entry name" value="Hedgehog/Intein_dom"/>
</dbReference>
<dbReference type="Proteomes" id="UP000679284">
    <property type="component" value="Plasmid unnamed2"/>
</dbReference>
<dbReference type="InterPro" id="IPR036844">
    <property type="entry name" value="Hint_dom_sf"/>
</dbReference>
<name>A0A8J8SM96_9RHOB</name>
<organism evidence="2 3">
    <name type="scientific">Falsirhodobacter algicola</name>
    <dbReference type="NCBI Taxonomy" id="2692330"/>
    <lineage>
        <taxon>Bacteria</taxon>
        <taxon>Pseudomonadati</taxon>
        <taxon>Pseudomonadota</taxon>
        <taxon>Alphaproteobacteria</taxon>
        <taxon>Rhodobacterales</taxon>
        <taxon>Paracoccaceae</taxon>
        <taxon>Falsirhodobacter</taxon>
    </lineage>
</organism>
<evidence type="ECO:0000313" key="2">
    <source>
        <dbReference type="EMBL" id="QUS37257.1"/>
    </source>
</evidence>
<keyword evidence="3" id="KW-1185">Reference proteome</keyword>
<dbReference type="SUPFAM" id="SSF51294">
    <property type="entry name" value="Hedgehog/intein (Hint) domain"/>
    <property type="match status" value="1"/>
</dbReference>
<dbReference type="KEGG" id="fap:GR316_12555"/>
<reference evidence="2" key="1">
    <citation type="submission" date="2020-01" db="EMBL/GenBank/DDBJ databases">
        <authorList>
            <person name="Yang Y."/>
            <person name="Kwon Y.M."/>
        </authorList>
    </citation>
    <scope>NUCLEOTIDE SEQUENCE</scope>
    <source>
        <strain evidence="2">PG104</strain>
        <plasmid evidence="2">unnamed2</plasmid>
    </source>
</reference>
<geneLocation type="plasmid" evidence="2 3">
    <name>unnamed2</name>
</geneLocation>
<gene>
    <name evidence="2" type="ORF">GR316_12555</name>
</gene>
<dbReference type="EMBL" id="CP047291">
    <property type="protein sequence ID" value="QUS37257.1"/>
    <property type="molecule type" value="Genomic_DNA"/>
</dbReference>
<evidence type="ECO:0000259" key="1">
    <source>
        <dbReference type="Pfam" id="PF13403"/>
    </source>
</evidence>
<protein>
    <submittedName>
        <fullName evidence="2">Hemolysin</fullName>
    </submittedName>
</protein>
<accession>A0A8J8SM96</accession>
<feature type="domain" description="Hedgehog/Intein (Hint)" evidence="1">
    <location>
        <begin position="96"/>
        <end position="242"/>
    </location>
</feature>
<proteinExistence type="predicted"/>
<dbReference type="Pfam" id="PF13403">
    <property type="entry name" value="Hint_2"/>
    <property type="match status" value="1"/>
</dbReference>
<keyword evidence="2" id="KW-0614">Plasmid</keyword>
<evidence type="ECO:0000313" key="3">
    <source>
        <dbReference type="Proteomes" id="UP000679284"/>
    </source>
</evidence>
<sequence>MTYDLGSGSVTARSDSTVVANVILTLGDGTVLGNSPGSRVEALIVQTTNGDVFVTDLLNAGTLDNLNIQSIQIESITNANSSGFFVDQSVDASRVVCFAAGTLIATPNGDVPVETLSVGDMVSTADGRAEPVRWIGSRRFTAAQMEGNAGLRPIRIRAGALGASLPMDDLVVSPQHRVLVKSRIAANMFGTSEVLVAAKQLQGIDGIDPAEDLTEVEYFHFMFDRHEVVISNGAATESLHTGPEALKSLGPDALAEVFTIFPELRDTDTEAQREAARRLLNGREGRDLAQRHANRNRELLELHA</sequence>